<protein>
    <recommendedName>
        <fullName evidence="1">1-phosphatidylinositol-3-phosphate 5-kinase</fullName>
        <ecNumber evidence="1">2.7.1.150</ecNumber>
    </recommendedName>
</protein>
<dbReference type="CDD" id="cd17300">
    <property type="entry name" value="PIPKc_PIKfyve"/>
    <property type="match status" value="1"/>
</dbReference>
<dbReference type="Pfam" id="PF00118">
    <property type="entry name" value="Cpn60_TCP1"/>
    <property type="match status" value="1"/>
</dbReference>
<dbReference type="InterPro" id="IPR002498">
    <property type="entry name" value="PInositol-4-P-4/5-kinase_core"/>
</dbReference>
<keyword evidence="6 10" id="KW-0418">Kinase</keyword>
<dbReference type="FunFam" id="3.50.7.10:FF:000007">
    <property type="entry name" value="1-phosphatidylinositol 3-phosphate 5-kinase isoform X1"/>
    <property type="match status" value="1"/>
</dbReference>
<evidence type="ECO:0000259" key="13">
    <source>
        <dbReference type="PROSITE" id="PS51455"/>
    </source>
</evidence>
<evidence type="ECO:0000313" key="14">
    <source>
        <dbReference type="EMBL" id="EQC40981.1"/>
    </source>
</evidence>
<dbReference type="EMBL" id="JH767135">
    <property type="protein sequence ID" value="EQC40981.1"/>
    <property type="molecule type" value="Genomic_DNA"/>
</dbReference>
<dbReference type="VEuPathDB" id="FungiDB:SDRG_02043"/>
<dbReference type="SMART" id="SM00330">
    <property type="entry name" value="PIPKc"/>
    <property type="match status" value="1"/>
</dbReference>
<dbReference type="Pfam" id="PF01504">
    <property type="entry name" value="PIP5K"/>
    <property type="match status" value="2"/>
</dbReference>
<evidence type="ECO:0000256" key="4">
    <source>
        <dbReference type="ARBA" id="ARBA00022741"/>
    </source>
</evidence>
<dbReference type="InterPro" id="IPR002423">
    <property type="entry name" value="Cpn60/GroEL/TCP-1"/>
</dbReference>
<evidence type="ECO:0000256" key="11">
    <source>
        <dbReference type="SAM" id="MobiDB-lite"/>
    </source>
</evidence>
<evidence type="ECO:0000256" key="9">
    <source>
        <dbReference type="PROSITE-ProRule" id="PRU00091"/>
    </source>
</evidence>
<keyword evidence="15" id="KW-1185">Reference proteome</keyword>
<dbReference type="Pfam" id="PF01363">
    <property type="entry name" value="FYVE"/>
    <property type="match status" value="1"/>
</dbReference>
<dbReference type="STRING" id="1156394.T0R221"/>
<dbReference type="InterPro" id="IPR011011">
    <property type="entry name" value="Znf_FYVE_PHD"/>
</dbReference>
<dbReference type="GeneID" id="19942770"/>
<evidence type="ECO:0000313" key="15">
    <source>
        <dbReference type="Proteomes" id="UP000030762"/>
    </source>
</evidence>
<dbReference type="PROSITE" id="PS51455">
    <property type="entry name" value="PIPK"/>
    <property type="match status" value="1"/>
</dbReference>
<sequence length="1300" mass="143994">MEPMAVVQALLSPRSMSNPVSPTTRPPARSRRNSVEAEPKRKFTSFPLPNASSDKAGMQLPPPEANPLFGDRASLMTPPTRDRTFWMPDNVCKVCRECGEAFNLFKRRHHCRLCGLIYCHACSPHSIDGSEHGYPNQNIRICKRCFKTLDPSTGVEMSGYDLDPASPTSPLMPMSHTVFDYDTHNGTTFNTLVSDAISDDVPASTAVVAPTSTVPSFRRRPSMELRGALAILQRQDTPLTPMPPIGEDAGASSLLERHQDVAASQLQALLLQRMQAIPLPALDRQLLLNDINQHISSTTKRFVEMPYFRTHLGFNHQDLLTVKTIAGGESYSCGLVQGVVCHKNVSHKKAAKVLESPRVLVLRDGIVFGHATERLSSLDTLLDQEKTYMKLIVEKITRMQPHIVFTGQSVSRLAQDLLAESNIALVLNVKPELLARIARHTKATIVPSTENLVAEDISVLGRACTSFHVETYLVQDQEKPSRKRESYIYLEGSEVEAGGTIVFQGPDKGVLRQLKALWVDVAAMAYDLSLQAYVLNDLMYPVVPVSKSPTLHAVKGMVKQVDVPNRPKYVPCASPTEFALDYYSPLDKALGAYLFQDCIAPSTKCQVATCRVPLIDHIQTYSCGNGTVLVAVENLPEKERLQISAVVDEAKPEISFWRYCRECAKVVTPFVMLSPMALQFSFGRFLEIIFSVKGMMQSHETSECAHDGQSNHLLYFNCGRHAIRVEYKEERPWYVQHDNCVPFDPMWYLGLQQSLAQELLTPVADFIVLILNEIHDLPTSRGAMCLELRVETAKKELIAQLRQLMAHGEFSSTADNDDEDSIVDANTLRRTFYHLASEWVAALQKLQHVDEVPLRILTNELGAGSAPSSTVPSPTTTTASPTILDVAKVEAEAIVEALLEAPLPLSLPPPTTWKSTLGSILLRSTANSPRHSNHPLELPELVTAGAPMLPPGAHGRVIGVYEDLRFSFAAYALNSVEYETELAALKLHDLHNVSTEQLLRSKTDTSLKLKFASTPEMEFTCVVHYAIQFEALRSLFYGRHADYLASIASCATWQTKGGKSGASFFRTQDKRFVIKYISQTELQCFLASAVAYCEHIARVYYDSVPSVLSKIVGVYSVTKAKWTEHIVVMENIFGGVDVAPVFDLKGTTRNRYAPPSSSVLLDGNLLVQTQGLPCPLHPRAYEKLVEAIKHDVAFLSDNNIIDYSLVIGYVPDVDLSHDASVVGNENVHIGKSNRVLLVGIIDYLRHYDFIKRMESVGKSVTMIAGQDAPTIVEPKMYAKRFADALSLQYFMPVPSPSAST</sequence>
<dbReference type="InParanoid" id="T0R221"/>
<keyword evidence="4 10" id="KW-0547">Nucleotide-binding</keyword>
<dbReference type="GO" id="GO:0046488">
    <property type="term" value="P:phosphatidylinositol metabolic process"/>
    <property type="evidence" value="ECO:0007669"/>
    <property type="project" value="UniProtKB-UniRule"/>
</dbReference>
<keyword evidence="7" id="KW-0862">Zinc</keyword>
<dbReference type="PANTHER" id="PTHR45748">
    <property type="entry name" value="1-PHOSPHATIDYLINOSITOL 3-PHOSPHATE 5-KINASE-RELATED"/>
    <property type="match status" value="1"/>
</dbReference>
<keyword evidence="3" id="KW-0479">Metal-binding</keyword>
<dbReference type="RefSeq" id="XP_008605825.1">
    <property type="nucleotide sequence ID" value="XM_008607603.1"/>
</dbReference>
<evidence type="ECO:0000259" key="12">
    <source>
        <dbReference type="PROSITE" id="PS50178"/>
    </source>
</evidence>
<dbReference type="SUPFAM" id="SSF56104">
    <property type="entry name" value="SAICAR synthase-like"/>
    <property type="match status" value="1"/>
</dbReference>
<evidence type="ECO:0000256" key="1">
    <source>
        <dbReference type="ARBA" id="ARBA00012009"/>
    </source>
</evidence>
<dbReference type="PANTHER" id="PTHR45748:SF7">
    <property type="entry name" value="1-PHOSPHATIDYLINOSITOL 3-PHOSPHATE 5-KINASE-RELATED"/>
    <property type="match status" value="1"/>
</dbReference>
<evidence type="ECO:0000256" key="10">
    <source>
        <dbReference type="PROSITE-ProRule" id="PRU00781"/>
    </source>
</evidence>
<dbReference type="Gene3D" id="3.50.7.10">
    <property type="entry name" value="GroEL"/>
    <property type="match status" value="1"/>
</dbReference>
<dbReference type="OrthoDB" id="158357at2759"/>
<dbReference type="InterPro" id="IPR013083">
    <property type="entry name" value="Znf_RING/FYVE/PHD"/>
</dbReference>
<dbReference type="Gene3D" id="3.30.810.10">
    <property type="entry name" value="2-Layer Sandwich"/>
    <property type="match status" value="1"/>
</dbReference>
<organism evidence="14 15">
    <name type="scientific">Saprolegnia diclina (strain VS20)</name>
    <dbReference type="NCBI Taxonomy" id="1156394"/>
    <lineage>
        <taxon>Eukaryota</taxon>
        <taxon>Sar</taxon>
        <taxon>Stramenopiles</taxon>
        <taxon>Oomycota</taxon>
        <taxon>Saprolegniomycetes</taxon>
        <taxon>Saprolegniales</taxon>
        <taxon>Saprolegniaceae</taxon>
        <taxon>Saprolegnia</taxon>
    </lineage>
</organism>
<evidence type="ECO:0000256" key="5">
    <source>
        <dbReference type="ARBA" id="ARBA00022771"/>
    </source>
</evidence>
<feature type="domain" description="FYVE-type" evidence="12">
    <location>
        <begin position="89"/>
        <end position="150"/>
    </location>
</feature>
<evidence type="ECO:0000256" key="6">
    <source>
        <dbReference type="ARBA" id="ARBA00022777"/>
    </source>
</evidence>
<evidence type="ECO:0000256" key="2">
    <source>
        <dbReference type="ARBA" id="ARBA00022679"/>
    </source>
</evidence>
<dbReference type="GO" id="GO:0000285">
    <property type="term" value="F:1-phosphatidylinositol-3-phosphate 5-kinase activity"/>
    <property type="evidence" value="ECO:0007669"/>
    <property type="project" value="UniProtKB-EC"/>
</dbReference>
<dbReference type="OMA" id="KMERNGY"/>
<dbReference type="eggNOG" id="KOG0230">
    <property type="taxonomic scope" value="Eukaryota"/>
</dbReference>
<dbReference type="EC" id="2.7.1.150" evidence="1"/>
<dbReference type="InterPro" id="IPR027484">
    <property type="entry name" value="PInositol-4-P-5-kinase_N"/>
</dbReference>
<evidence type="ECO:0000256" key="3">
    <source>
        <dbReference type="ARBA" id="ARBA00022723"/>
    </source>
</evidence>
<dbReference type="Proteomes" id="UP000030762">
    <property type="component" value="Unassembled WGS sequence"/>
</dbReference>
<dbReference type="Gene3D" id="3.30.800.10">
    <property type="entry name" value="Phosphatidylinositol Phosphate Kinase II Beta"/>
    <property type="match status" value="1"/>
</dbReference>
<dbReference type="GO" id="GO:0008270">
    <property type="term" value="F:zinc ion binding"/>
    <property type="evidence" value="ECO:0007669"/>
    <property type="project" value="UniProtKB-KW"/>
</dbReference>
<reference evidence="14 15" key="1">
    <citation type="submission" date="2012-04" db="EMBL/GenBank/DDBJ databases">
        <title>The Genome Sequence of Saprolegnia declina VS20.</title>
        <authorList>
            <consortium name="The Broad Institute Genome Sequencing Platform"/>
            <person name="Russ C."/>
            <person name="Nusbaum C."/>
            <person name="Tyler B."/>
            <person name="van West P."/>
            <person name="Dieguez-Uribeondo J."/>
            <person name="de Bruijn I."/>
            <person name="Tripathy S."/>
            <person name="Jiang R."/>
            <person name="Young S.K."/>
            <person name="Zeng Q."/>
            <person name="Gargeya S."/>
            <person name="Fitzgerald M."/>
            <person name="Haas B."/>
            <person name="Abouelleil A."/>
            <person name="Alvarado L."/>
            <person name="Arachchi H.M."/>
            <person name="Berlin A."/>
            <person name="Chapman S.B."/>
            <person name="Goldberg J."/>
            <person name="Griggs A."/>
            <person name="Gujja S."/>
            <person name="Hansen M."/>
            <person name="Howarth C."/>
            <person name="Imamovic A."/>
            <person name="Larimer J."/>
            <person name="McCowen C."/>
            <person name="Montmayeur A."/>
            <person name="Murphy C."/>
            <person name="Neiman D."/>
            <person name="Pearson M."/>
            <person name="Priest M."/>
            <person name="Roberts A."/>
            <person name="Saif S."/>
            <person name="Shea T."/>
            <person name="Sisk P."/>
            <person name="Sykes S."/>
            <person name="Wortman J."/>
            <person name="Nusbaum C."/>
            <person name="Birren B."/>
        </authorList>
    </citation>
    <scope>NUCLEOTIDE SEQUENCE [LARGE SCALE GENOMIC DNA]</scope>
    <source>
        <strain evidence="14 15">VS20</strain>
    </source>
</reference>
<dbReference type="InterPro" id="IPR027483">
    <property type="entry name" value="PInositol-4-P-4/5-kinase_C_sf"/>
</dbReference>
<dbReference type="SMART" id="SM00064">
    <property type="entry name" value="FYVE"/>
    <property type="match status" value="1"/>
</dbReference>
<dbReference type="InterPro" id="IPR017455">
    <property type="entry name" value="Znf_FYVE-rel"/>
</dbReference>
<feature type="region of interest" description="Disordered" evidence="11">
    <location>
        <begin position="1"/>
        <end position="59"/>
    </location>
</feature>
<dbReference type="SUPFAM" id="SSF52029">
    <property type="entry name" value="GroEL apical domain-like"/>
    <property type="match status" value="1"/>
</dbReference>
<accession>T0R221</accession>
<dbReference type="InterPro" id="IPR044769">
    <property type="entry name" value="PIKfyve_PIPKc"/>
</dbReference>
<proteinExistence type="predicted"/>
<gene>
    <name evidence="14" type="ORF">SDRG_02043</name>
</gene>
<evidence type="ECO:0000256" key="8">
    <source>
        <dbReference type="ARBA" id="ARBA00022840"/>
    </source>
</evidence>
<dbReference type="Gene3D" id="3.30.40.10">
    <property type="entry name" value="Zinc/RING finger domain, C3HC4 (zinc finger)"/>
    <property type="match status" value="1"/>
</dbReference>
<dbReference type="InterPro" id="IPR027409">
    <property type="entry name" value="GroEL-like_apical_dom_sf"/>
</dbReference>
<feature type="domain" description="PIPK" evidence="13">
    <location>
        <begin position="956"/>
        <end position="1289"/>
    </location>
</feature>
<dbReference type="GO" id="GO:0005524">
    <property type="term" value="F:ATP binding"/>
    <property type="evidence" value="ECO:0007669"/>
    <property type="project" value="UniProtKB-UniRule"/>
</dbReference>
<dbReference type="SUPFAM" id="SSF57903">
    <property type="entry name" value="FYVE/PHD zinc finger"/>
    <property type="match status" value="1"/>
</dbReference>
<keyword evidence="5 9" id="KW-0863">Zinc-finger</keyword>
<evidence type="ECO:0000256" key="7">
    <source>
        <dbReference type="ARBA" id="ARBA00022833"/>
    </source>
</evidence>
<name>T0R221_SAPDV</name>
<dbReference type="PROSITE" id="PS50178">
    <property type="entry name" value="ZF_FYVE"/>
    <property type="match status" value="1"/>
</dbReference>
<dbReference type="InterPro" id="IPR000306">
    <property type="entry name" value="Znf_FYVE"/>
</dbReference>
<keyword evidence="2 10" id="KW-0808">Transferase</keyword>
<keyword evidence="8 10" id="KW-0067">ATP-binding</keyword>